<dbReference type="Proteomes" id="UP000886047">
    <property type="component" value="Unassembled WGS sequence"/>
</dbReference>
<dbReference type="Pfam" id="PF15869">
    <property type="entry name" value="TolB_like"/>
    <property type="match status" value="1"/>
</dbReference>
<evidence type="ECO:0008006" key="3">
    <source>
        <dbReference type="Google" id="ProtNLM"/>
    </source>
</evidence>
<evidence type="ECO:0000256" key="1">
    <source>
        <dbReference type="SAM" id="SignalP"/>
    </source>
</evidence>
<evidence type="ECO:0000313" key="2">
    <source>
        <dbReference type="EMBL" id="HDR51278.1"/>
    </source>
</evidence>
<protein>
    <recommendedName>
        <fullName evidence="3">TolB-like 6-blade propeller-like</fullName>
    </recommendedName>
</protein>
<keyword evidence="1" id="KW-0732">Signal</keyword>
<accession>A0A831PQ35</accession>
<dbReference type="EMBL" id="DSDK01000361">
    <property type="protein sequence ID" value="HDR51278.1"/>
    <property type="molecule type" value="Genomic_DNA"/>
</dbReference>
<dbReference type="AlphaFoldDB" id="A0A831PQ35"/>
<name>A0A831PQ35_9BACT</name>
<sequence length="343" mass="39150">MLKINSLIILLSLSLATAVKYDTVFKTEKRVIPRTIINDIPAMTLGFFSLKDSLMITQDMRAEQDFLKIIGYKKNDLFIEFGTRGRGPDELPTPKLTGLSEDGEEFMLFDPNLKKIHYCEINSFSSKPNKVIDLRDSNLQFIFDARPVNENFIISSGLYKDGLFASIDIQNGYEVNYYGSFPVSPRGIDPYLLSELNKGGIRLSPSKEYIIFSTINFGYISCFKIGRNKLEKIWEHWITAPKYEIKNGRVYLKGDNILGFMDVAVTDEYVYAIYHGKEMSAIRSQKAEDNPETIMKFSLDKGTPLVKYFTDLPVTRIAINPEGKLYCIAKPLGYDLVEIDEKH</sequence>
<organism evidence="2">
    <name type="scientific">Mariniphaga anaerophila</name>
    <dbReference type="NCBI Taxonomy" id="1484053"/>
    <lineage>
        <taxon>Bacteria</taxon>
        <taxon>Pseudomonadati</taxon>
        <taxon>Bacteroidota</taxon>
        <taxon>Bacteroidia</taxon>
        <taxon>Marinilabiliales</taxon>
        <taxon>Prolixibacteraceae</taxon>
        <taxon>Mariniphaga</taxon>
    </lineage>
</organism>
<dbReference type="SUPFAM" id="SSF50969">
    <property type="entry name" value="YVTN repeat-like/Quinoprotein amine dehydrogenase"/>
    <property type="match status" value="1"/>
</dbReference>
<gene>
    <name evidence="2" type="ORF">ENN90_06620</name>
</gene>
<proteinExistence type="predicted"/>
<comment type="caution">
    <text evidence="2">The sequence shown here is derived from an EMBL/GenBank/DDBJ whole genome shotgun (WGS) entry which is preliminary data.</text>
</comment>
<feature type="signal peptide" evidence="1">
    <location>
        <begin position="1"/>
        <end position="21"/>
    </location>
</feature>
<dbReference type="InterPro" id="IPR011044">
    <property type="entry name" value="Quino_amine_DH_bsu"/>
</dbReference>
<feature type="chain" id="PRO_5032872988" description="TolB-like 6-blade propeller-like" evidence="1">
    <location>
        <begin position="22"/>
        <end position="343"/>
    </location>
</feature>
<reference evidence="2" key="1">
    <citation type="journal article" date="2020" name="mSystems">
        <title>Genome- and Community-Level Interaction Insights into Carbon Utilization and Element Cycling Functions of Hydrothermarchaeota in Hydrothermal Sediment.</title>
        <authorList>
            <person name="Zhou Z."/>
            <person name="Liu Y."/>
            <person name="Xu W."/>
            <person name="Pan J."/>
            <person name="Luo Z.H."/>
            <person name="Li M."/>
        </authorList>
    </citation>
    <scope>NUCLEOTIDE SEQUENCE [LARGE SCALE GENOMIC DNA]</scope>
    <source>
        <strain evidence="2">SpSt-1217</strain>
    </source>
</reference>